<protein>
    <recommendedName>
        <fullName evidence="4">Glycosyl hydrolases family 39 N-terminal catalytic domain-containing protein</fullName>
    </recommendedName>
</protein>
<dbReference type="InterPro" id="IPR017853">
    <property type="entry name" value="GH"/>
</dbReference>
<feature type="domain" description="Glycosyl hydrolases family 39 N-terminal catalytic" evidence="4">
    <location>
        <begin position="46"/>
        <end position="270"/>
    </location>
</feature>
<keyword evidence="6" id="KW-1185">Reference proteome</keyword>
<dbReference type="InterPro" id="IPR000514">
    <property type="entry name" value="Glyco_hydro_39"/>
</dbReference>
<reference evidence="6" key="1">
    <citation type="journal article" date="2019" name="Int. J. Syst. Evol. Microbiol.">
        <title>The Global Catalogue of Microorganisms (GCM) 10K type strain sequencing project: providing services to taxonomists for standard genome sequencing and annotation.</title>
        <authorList>
            <consortium name="The Broad Institute Genomics Platform"/>
            <consortium name="The Broad Institute Genome Sequencing Center for Infectious Disease"/>
            <person name="Wu L."/>
            <person name="Ma J."/>
        </authorList>
    </citation>
    <scope>NUCLEOTIDE SEQUENCE [LARGE SCALE GENOMIC DNA]</scope>
    <source>
        <strain evidence="6">S1</strain>
    </source>
</reference>
<dbReference type="PANTHER" id="PTHR12631:SF10">
    <property type="entry name" value="BETA-XYLOSIDASE-LIKE PROTEIN-RELATED"/>
    <property type="match status" value="1"/>
</dbReference>
<evidence type="ECO:0000256" key="2">
    <source>
        <dbReference type="ARBA" id="ARBA00022801"/>
    </source>
</evidence>
<accession>A0ABW4CAH6</accession>
<organism evidence="5 6">
    <name type="scientific">Kroppenstedtia sanguinis</name>
    <dbReference type="NCBI Taxonomy" id="1380684"/>
    <lineage>
        <taxon>Bacteria</taxon>
        <taxon>Bacillati</taxon>
        <taxon>Bacillota</taxon>
        <taxon>Bacilli</taxon>
        <taxon>Bacillales</taxon>
        <taxon>Thermoactinomycetaceae</taxon>
        <taxon>Kroppenstedtia</taxon>
    </lineage>
</organism>
<dbReference type="Proteomes" id="UP001597282">
    <property type="component" value="Unassembled WGS sequence"/>
</dbReference>
<dbReference type="EMBL" id="JBHTNU010000004">
    <property type="protein sequence ID" value="MFD1426560.1"/>
    <property type="molecule type" value="Genomic_DNA"/>
</dbReference>
<dbReference type="PRINTS" id="PR00745">
    <property type="entry name" value="GLHYDRLASE39"/>
</dbReference>
<dbReference type="InterPro" id="IPR051923">
    <property type="entry name" value="Glycosyl_Hydrolase_39"/>
</dbReference>
<dbReference type="RefSeq" id="WP_380163753.1">
    <property type="nucleotide sequence ID" value="NZ_JBHTNU010000004.1"/>
</dbReference>
<name>A0ABW4CAH6_9BACL</name>
<evidence type="ECO:0000313" key="6">
    <source>
        <dbReference type="Proteomes" id="UP001597282"/>
    </source>
</evidence>
<evidence type="ECO:0000259" key="4">
    <source>
        <dbReference type="Pfam" id="PF01229"/>
    </source>
</evidence>
<dbReference type="Pfam" id="PF01229">
    <property type="entry name" value="Glyco_hydro_39"/>
    <property type="match status" value="1"/>
</dbReference>
<sequence length="349" mass="40798">MANYLSFNPSNALGILHQYLRSDGSFPVEEVYSFETKRHQVDLDDAHGTPIRHTWKNLMTIGKAKEGLYADVQEQLRYVQERISFRYLRFHGIFDDDMMVYGEDPAGNPQFNFRYVDQWFDFLLSIGLKPFVELGFMPSDLASDKSKTVFYNPSYTSPPKSLDKWCEWVDGFLRHCINRYGIKEVENWKFEFWNEPEVYVFWSGTEAEYREFYRCTYETIKGISTRLQVGASAGTIPQLTSVASRDVFFSFCRNHQCLPDFIPVHFYPHDPGEARTEQEWIDLLPLQFDPNLIKEFIPISSDPDFLKRILAEEKEGLSAQNLSHLDLYLTEWNATACHRELTNDTLQAC</sequence>
<dbReference type="SUPFAM" id="SSF51445">
    <property type="entry name" value="(Trans)glycosidases"/>
    <property type="match status" value="1"/>
</dbReference>
<evidence type="ECO:0000256" key="1">
    <source>
        <dbReference type="ARBA" id="ARBA00008875"/>
    </source>
</evidence>
<proteinExistence type="inferred from homology"/>
<dbReference type="PANTHER" id="PTHR12631">
    <property type="entry name" value="ALPHA-L-IDURONIDASE"/>
    <property type="match status" value="1"/>
</dbReference>
<evidence type="ECO:0000313" key="5">
    <source>
        <dbReference type="EMBL" id="MFD1426560.1"/>
    </source>
</evidence>
<gene>
    <name evidence="5" type="ORF">ACFQ4Y_06350</name>
</gene>
<keyword evidence="2" id="KW-0378">Hydrolase</keyword>
<dbReference type="InterPro" id="IPR049166">
    <property type="entry name" value="GH39_cat"/>
</dbReference>
<comment type="similarity">
    <text evidence="1">Belongs to the glycosyl hydrolase 39 family.</text>
</comment>
<dbReference type="Gene3D" id="3.20.20.80">
    <property type="entry name" value="Glycosidases"/>
    <property type="match status" value="1"/>
</dbReference>
<evidence type="ECO:0000256" key="3">
    <source>
        <dbReference type="ARBA" id="ARBA00023295"/>
    </source>
</evidence>
<keyword evidence="3" id="KW-0326">Glycosidase</keyword>
<comment type="caution">
    <text evidence="5">The sequence shown here is derived from an EMBL/GenBank/DDBJ whole genome shotgun (WGS) entry which is preliminary data.</text>
</comment>